<dbReference type="SMART" id="SM00220">
    <property type="entry name" value="S_TKc"/>
    <property type="match status" value="1"/>
</dbReference>
<dbReference type="FunFam" id="3.30.200.20:FF:000722">
    <property type="entry name" value="eIF-2-alpha kinase GCN2"/>
    <property type="match status" value="1"/>
</dbReference>
<keyword evidence="3" id="KW-0418">Kinase</keyword>
<dbReference type="InterPro" id="IPR045864">
    <property type="entry name" value="aa-tRNA-synth_II/BPL/LPL"/>
</dbReference>
<dbReference type="GO" id="GO:0005524">
    <property type="term" value="F:ATP binding"/>
    <property type="evidence" value="ECO:0007669"/>
    <property type="project" value="UniProtKB-UniRule"/>
</dbReference>
<evidence type="ECO:0000256" key="7">
    <source>
        <dbReference type="SAM" id="MobiDB-lite"/>
    </source>
</evidence>
<feature type="region of interest" description="Disordered" evidence="7">
    <location>
        <begin position="1089"/>
        <end position="1111"/>
    </location>
</feature>
<dbReference type="InterPro" id="IPR050339">
    <property type="entry name" value="CC_SR_Kinase"/>
</dbReference>
<dbReference type="PROSITE" id="PS00107">
    <property type="entry name" value="PROTEIN_KINASE_ATP"/>
    <property type="match status" value="1"/>
</dbReference>
<dbReference type="SUPFAM" id="SSF55681">
    <property type="entry name" value="Class II aaRS and biotin synthetases"/>
    <property type="match status" value="1"/>
</dbReference>
<dbReference type="GO" id="GO:0005634">
    <property type="term" value="C:nucleus"/>
    <property type="evidence" value="ECO:0007669"/>
    <property type="project" value="TreeGrafter"/>
</dbReference>
<dbReference type="CDD" id="cd14046">
    <property type="entry name" value="STKc_EIF2AK4_GCN2_rpt2"/>
    <property type="match status" value="1"/>
</dbReference>
<dbReference type="OrthoDB" id="6778822at2759"/>
<feature type="compositionally biased region" description="Basic and acidic residues" evidence="7">
    <location>
        <begin position="140"/>
        <end position="153"/>
    </location>
</feature>
<protein>
    <submittedName>
        <fullName evidence="9">(Mediterranean fruit fly) hypothetical protein</fullName>
    </submittedName>
</protein>
<dbReference type="FunFam" id="1.10.510.10:FF:000938">
    <property type="entry name" value="eIF-2-alpha kinase GCN2"/>
    <property type="match status" value="1"/>
</dbReference>
<dbReference type="Gene3D" id="1.10.510.10">
    <property type="entry name" value="Transferase(Phosphotransferase) domain 1"/>
    <property type="match status" value="2"/>
</dbReference>
<keyword evidence="2 6" id="KW-0547">Nucleotide-binding</keyword>
<keyword evidence="1" id="KW-0808">Transferase</keyword>
<keyword evidence="10" id="KW-1185">Reference proteome</keyword>
<comment type="similarity">
    <text evidence="5">Belongs to the protein kinase superfamily. Ser/Thr protein kinase family. GCN2 subfamily.</text>
</comment>
<evidence type="ECO:0000256" key="1">
    <source>
        <dbReference type="ARBA" id="ARBA00022679"/>
    </source>
</evidence>
<dbReference type="InterPro" id="IPR008271">
    <property type="entry name" value="Ser/Thr_kinase_AS"/>
</dbReference>
<dbReference type="SUPFAM" id="SSF56112">
    <property type="entry name" value="Protein kinase-like (PK-like)"/>
    <property type="match status" value="2"/>
</dbReference>
<evidence type="ECO:0000256" key="2">
    <source>
        <dbReference type="ARBA" id="ARBA00022741"/>
    </source>
</evidence>
<name>A0A811U340_CERCA</name>
<proteinExistence type="inferred from homology"/>
<dbReference type="PANTHER" id="PTHR11042:SF136">
    <property type="entry name" value="EIF-2-ALPHA KINASE GCN2"/>
    <property type="match status" value="1"/>
</dbReference>
<feature type="binding site" evidence="6">
    <location>
        <position position="218"/>
    </location>
    <ligand>
        <name>ATP</name>
        <dbReference type="ChEBI" id="CHEBI:30616"/>
    </ligand>
</feature>
<gene>
    <name evidence="9" type="ORF">CCAP1982_LOCUS2247</name>
</gene>
<accession>A0A811U340</accession>
<dbReference type="GO" id="GO:0004694">
    <property type="term" value="F:eukaryotic translation initiation factor 2alpha kinase activity"/>
    <property type="evidence" value="ECO:0007669"/>
    <property type="project" value="TreeGrafter"/>
</dbReference>
<comment type="caution">
    <text evidence="9">The sequence shown here is derived from an EMBL/GenBank/DDBJ whole genome shotgun (WGS) entry which is preliminary data.</text>
</comment>
<feature type="region of interest" description="Disordered" evidence="7">
    <location>
        <begin position="124"/>
        <end position="156"/>
    </location>
</feature>
<evidence type="ECO:0000256" key="4">
    <source>
        <dbReference type="ARBA" id="ARBA00022840"/>
    </source>
</evidence>
<evidence type="ECO:0000256" key="6">
    <source>
        <dbReference type="PROSITE-ProRule" id="PRU10141"/>
    </source>
</evidence>
<dbReference type="GO" id="GO:1990625">
    <property type="term" value="P:negative regulation of cytoplasmic translational initiation in response to stress"/>
    <property type="evidence" value="ECO:0007669"/>
    <property type="project" value="TreeGrafter"/>
</dbReference>
<dbReference type="InterPro" id="IPR011009">
    <property type="entry name" value="Kinase-like_dom_sf"/>
</dbReference>
<evidence type="ECO:0000256" key="3">
    <source>
        <dbReference type="ARBA" id="ARBA00022777"/>
    </source>
</evidence>
<feature type="compositionally biased region" description="Gly residues" evidence="7">
    <location>
        <begin position="1092"/>
        <end position="1107"/>
    </location>
</feature>
<dbReference type="Gene3D" id="3.30.930.10">
    <property type="entry name" value="Bira Bifunctional Protein, Domain 2"/>
    <property type="match status" value="1"/>
</dbReference>
<dbReference type="PROSITE" id="PS50011">
    <property type="entry name" value="PROTEIN_KINASE_DOM"/>
    <property type="match status" value="1"/>
</dbReference>
<feature type="region of interest" description="Disordered" evidence="7">
    <location>
        <begin position="293"/>
        <end position="325"/>
    </location>
</feature>
<evidence type="ECO:0000256" key="5">
    <source>
        <dbReference type="ARBA" id="ARBA00037982"/>
    </source>
</evidence>
<organism evidence="9 10">
    <name type="scientific">Ceratitis capitata</name>
    <name type="common">Mediterranean fruit fly</name>
    <name type="synonym">Tephritis capitata</name>
    <dbReference type="NCBI Taxonomy" id="7213"/>
    <lineage>
        <taxon>Eukaryota</taxon>
        <taxon>Metazoa</taxon>
        <taxon>Ecdysozoa</taxon>
        <taxon>Arthropoda</taxon>
        <taxon>Hexapoda</taxon>
        <taxon>Insecta</taxon>
        <taxon>Pterygota</taxon>
        <taxon>Neoptera</taxon>
        <taxon>Endopterygota</taxon>
        <taxon>Diptera</taxon>
        <taxon>Brachycera</taxon>
        <taxon>Muscomorpha</taxon>
        <taxon>Tephritoidea</taxon>
        <taxon>Tephritidae</taxon>
        <taxon>Ceratitis</taxon>
        <taxon>Ceratitis</taxon>
    </lineage>
</organism>
<evidence type="ECO:0000259" key="8">
    <source>
        <dbReference type="PROSITE" id="PS50011"/>
    </source>
</evidence>
<dbReference type="GO" id="GO:0005829">
    <property type="term" value="C:cytosol"/>
    <property type="evidence" value="ECO:0007669"/>
    <property type="project" value="TreeGrafter"/>
</dbReference>
<keyword evidence="4 6" id="KW-0067">ATP-binding</keyword>
<evidence type="ECO:0000313" key="10">
    <source>
        <dbReference type="Proteomes" id="UP000606786"/>
    </source>
</evidence>
<dbReference type="Pfam" id="PF00069">
    <property type="entry name" value="Pkinase"/>
    <property type="match status" value="2"/>
</dbReference>
<dbReference type="PROSITE" id="PS00108">
    <property type="entry name" value="PROTEIN_KINASE_ST"/>
    <property type="match status" value="1"/>
</dbReference>
<sequence>MVARGVLAALVYLHNKGVSHSRLLSSTVFMDNTGALRCTDFSLVSNLLELVGGAEQSTTQGDLPDFGALVESLMPSQTYEMRDFIEKCNSERTLSASELLEHPFLHTSLPGQDDKNNQLAIALTHRGPRRKSSGTPDVAARLDTRTPDRDLEQQQRSLQLQRKQLHQLGASSAFTPIVPTGQSRLHTEFEILQYLGKGAFGDVLKVRNLLDNRSYALKRVRLSACNRTLYRKIRREVELLSRLNHENVVRYYNSWIETATDSDEEEMAKLMEDDEDSNTNEICYPSKSNKISLGAKENDEENSSSSMWSGYVPNDDSDSDGIEFVDSNGEVANYDDNEDETEKTEASKNVKRNNLPHVRQVLYIQMEFCEKCTLRTAIDSNLCDKPDDLWRYFREIAEGLSHIHQQGIIHRDLKPVNIFLDSRDQIKIGDFGLATTSFLALQSQQDQTAQHSTQVASIEDGTGTGKVGTTLYVAPELTGNASKSTYSIKVDMYTLGVILFEMAHQPFTTGMERVQTIMDLRTPAIVIPVYMLNNSKYDKTVQILRWLLNHDPAKRPTAEELLASDLVPPPPVEANILQEMIRTALKEPQSKAYKHLVARCLQQENNEVTEYTYNYGISTHTLDSTKSLKPIFEFVKAKIVSLFRKHGGIEVNTPLLSPLTKRSNPWNHPVRLMTRSGCVVLLPSDLRTEFARYIAMSGMHMMRRYCIDRVYREEKVFNCHPKQSYECAFDVITSGPDSPLIDAELLALASEISNEIPRLREKNMRIRMTHTYLLRAILTHCNVPTTSYKELFANVADFVEGRITKFQLHSSVTTIMEKSRSSASALIDLLQVNFLLSCTRSNVDESPLKTLLRGKGEAALLARNALKQLESVMELAQGLGLTCPIYIFTGLPISFERINNIGVVWQLIADIKPNRLARPSVLATGERYDTLLNDFQEQAQRLNKNAPVRGVRAAGLSIWLDKLVAAIDPNDIKECRAVDVGICVHGTHAPHKQIADIMRLLWSSNIRCCVAESAFGTGDEAQDLVKLGALHIILVAENGGMRILSWERDRFNERHVTRTELKEFVNKLRSELGGANVNEYANQLAIASPGGSSSGNSGGNSGRGDGGLCSSASSSSIKNGYSSRLPNVEVIFMLHEKLTHNMKRRYENQVSQQMSSTLSQFTKKESVVVLVVDLPTTLVNAIVGAVYPRDIDKRESQIEFYQLGER</sequence>
<evidence type="ECO:0000313" key="9">
    <source>
        <dbReference type="EMBL" id="CAD6993434.1"/>
    </source>
</evidence>
<reference evidence="9" key="1">
    <citation type="submission" date="2020-11" db="EMBL/GenBank/DDBJ databases">
        <authorList>
            <person name="Whitehead M."/>
        </authorList>
    </citation>
    <scope>NUCLEOTIDE SEQUENCE</scope>
    <source>
        <strain evidence="9">EGII</strain>
    </source>
</reference>
<dbReference type="Gene3D" id="3.30.200.20">
    <property type="entry name" value="Phosphorylase Kinase, domain 1"/>
    <property type="match status" value="1"/>
</dbReference>
<dbReference type="InterPro" id="IPR000719">
    <property type="entry name" value="Prot_kinase_dom"/>
</dbReference>
<dbReference type="InterPro" id="IPR017441">
    <property type="entry name" value="Protein_kinase_ATP_BS"/>
</dbReference>
<dbReference type="Proteomes" id="UP000606786">
    <property type="component" value="Unassembled WGS sequence"/>
</dbReference>
<dbReference type="PANTHER" id="PTHR11042">
    <property type="entry name" value="EUKARYOTIC TRANSLATION INITIATION FACTOR 2-ALPHA KINASE EIF2-ALPHA KINASE -RELATED"/>
    <property type="match status" value="1"/>
</dbReference>
<dbReference type="AlphaFoldDB" id="A0A811U340"/>
<feature type="domain" description="Protein kinase" evidence="8">
    <location>
        <begin position="189"/>
        <end position="567"/>
    </location>
</feature>
<dbReference type="EMBL" id="CAJHJT010000001">
    <property type="protein sequence ID" value="CAD6993434.1"/>
    <property type="molecule type" value="Genomic_DNA"/>
</dbReference>